<protein>
    <submittedName>
        <fullName evidence="7">Uncharacterized protein</fullName>
    </submittedName>
</protein>
<accession>A0A4W5K6G6</accession>
<dbReference type="Proteomes" id="UP000314982">
    <property type="component" value="Unassembled WGS sequence"/>
</dbReference>
<dbReference type="STRING" id="62062.ENSHHUP00000006075"/>
<dbReference type="GeneTree" id="ENSGT00940000158458"/>
<dbReference type="AlphaFoldDB" id="A0A4W5K6G6"/>
<keyword evidence="5" id="KW-0129">CBS domain</keyword>
<evidence type="ECO:0000256" key="3">
    <source>
        <dbReference type="ARBA" id="ARBA00022737"/>
    </source>
</evidence>
<dbReference type="GO" id="GO:0015108">
    <property type="term" value="F:chloride transmembrane transporter activity"/>
    <property type="evidence" value="ECO:0007669"/>
    <property type="project" value="InterPro"/>
</dbReference>
<dbReference type="SUPFAM" id="SSF81340">
    <property type="entry name" value="Clc chloride channel"/>
    <property type="match status" value="1"/>
</dbReference>
<evidence type="ECO:0000256" key="2">
    <source>
        <dbReference type="ARBA" id="ARBA00022692"/>
    </source>
</evidence>
<keyword evidence="6" id="KW-0472">Membrane</keyword>
<dbReference type="PRINTS" id="PR00762">
    <property type="entry name" value="CLCHANNEL"/>
</dbReference>
<keyword evidence="3" id="KW-0677">Repeat</keyword>
<dbReference type="InterPro" id="IPR001807">
    <property type="entry name" value="ClC"/>
</dbReference>
<dbReference type="Gene3D" id="1.10.3080.10">
    <property type="entry name" value="Clc chloride channel"/>
    <property type="match status" value="1"/>
</dbReference>
<evidence type="ECO:0000256" key="6">
    <source>
        <dbReference type="ARBA" id="ARBA00023136"/>
    </source>
</evidence>
<dbReference type="PANTHER" id="PTHR11689">
    <property type="entry name" value="CHLORIDE CHANNEL PROTEIN CLC FAMILY MEMBER"/>
    <property type="match status" value="1"/>
</dbReference>
<keyword evidence="4" id="KW-1133">Transmembrane helix</keyword>
<dbReference type="PANTHER" id="PTHR11689:SF136">
    <property type="entry name" value="H(+)_CL(-) EXCHANGE TRANSPORTER 7"/>
    <property type="match status" value="1"/>
</dbReference>
<dbReference type="Pfam" id="PF00654">
    <property type="entry name" value="Voltage_CLC"/>
    <property type="match status" value="1"/>
</dbReference>
<evidence type="ECO:0000256" key="5">
    <source>
        <dbReference type="ARBA" id="ARBA00023122"/>
    </source>
</evidence>
<evidence type="ECO:0000256" key="1">
    <source>
        <dbReference type="ARBA" id="ARBA00004141"/>
    </source>
</evidence>
<dbReference type="Ensembl" id="ENSHHUT00000006258.1">
    <property type="protein sequence ID" value="ENSHHUP00000006075.1"/>
    <property type="gene ID" value="ENSHHUG00000003755.1"/>
</dbReference>
<keyword evidence="2" id="KW-0812">Transmembrane</keyword>
<evidence type="ECO:0000313" key="7">
    <source>
        <dbReference type="Ensembl" id="ENSHHUP00000006075.1"/>
    </source>
</evidence>
<keyword evidence="8" id="KW-1185">Reference proteome</keyword>
<comment type="subcellular location">
    <subcellularLocation>
        <location evidence="1">Membrane</location>
        <topology evidence="1">Multi-pass membrane protein</topology>
    </subcellularLocation>
</comment>
<evidence type="ECO:0000313" key="8">
    <source>
        <dbReference type="Proteomes" id="UP000314982"/>
    </source>
</evidence>
<sequence length="77" mass="7916">MVGAVIVAFFEPGAAGSGIPQIKCYLNGVKIPRVVRLKTLVVKVCGVICSVAGGLAVGKVNTGGCACTYECVFIVLW</sequence>
<evidence type="ECO:0000256" key="4">
    <source>
        <dbReference type="ARBA" id="ARBA00022989"/>
    </source>
</evidence>
<name>A0A4W5K6G6_9TELE</name>
<reference evidence="7" key="3">
    <citation type="submission" date="2025-09" db="UniProtKB">
        <authorList>
            <consortium name="Ensembl"/>
        </authorList>
    </citation>
    <scope>IDENTIFICATION</scope>
</reference>
<dbReference type="InterPro" id="IPR014743">
    <property type="entry name" value="Cl-channel_core"/>
</dbReference>
<reference evidence="8" key="1">
    <citation type="submission" date="2018-06" db="EMBL/GenBank/DDBJ databases">
        <title>Genome assembly of Danube salmon.</title>
        <authorList>
            <person name="Macqueen D.J."/>
            <person name="Gundappa M.K."/>
        </authorList>
    </citation>
    <scope>NUCLEOTIDE SEQUENCE [LARGE SCALE GENOMIC DNA]</scope>
</reference>
<organism evidence="7 8">
    <name type="scientific">Hucho hucho</name>
    <name type="common">huchen</name>
    <dbReference type="NCBI Taxonomy" id="62062"/>
    <lineage>
        <taxon>Eukaryota</taxon>
        <taxon>Metazoa</taxon>
        <taxon>Chordata</taxon>
        <taxon>Craniata</taxon>
        <taxon>Vertebrata</taxon>
        <taxon>Euteleostomi</taxon>
        <taxon>Actinopterygii</taxon>
        <taxon>Neopterygii</taxon>
        <taxon>Teleostei</taxon>
        <taxon>Protacanthopterygii</taxon>
        <taxon>Salmoniformes</taxon>
        <taxon>Salmonidae</taxon>
        <taxon>Salmoninae</taxon>
        <taxon>Hucho</taxon>
    </lineage>
</organism>
<dbReference type="GO" id="GO:0005765">
    <property type="term" value="C:lysosomal membrane"/>
    <property type="evidence" value="ECO:0007669"/>
    <property type="project" value="TreeGrafter"/>
</dbReference>
<reference evidence="7" key="2">
    <citation type="submission" date="2025-08" db="UniProtKB">
        <authorList>
            <consortium name="Ensembl"/>
        </authorList>
    </citation>
    <scope>IDENTIFICATION</scope>
</reference>
<proteinExistence type="predicted"/>
<dbReference type="InterPro" id="IPR051280">
    <property type="entry name" value="Cl-channel/antiporter"/>
</dbReference>